<gene>
    <name evidence="2" type="ORF">AK812_SmicGene1789</name>
</gene>
<comment type="caution">
    <text evidence="2">The sequence shown here is derived from an EMBL/GenBank/DDBJ whole genome shotgun (WGS) entry which is preliminary data.</text>
</comment>
<feature type="compositionally biased region" description="Low complexity" evidence="1">
    <location>
        <begin position="699"/>
        <end position="733"/>
    </location>
</feature>
<feature type="region of interest" description="Disordered" evidence="1">
    <location>
        <begin position="634"/>
        <end position="747"/>
    </location>
</feature>
<dbReference type="EMBL" id="LSRX01000019">
    <property type="protein sequence ID" value="OLQ14133.1"/>
    <property type="molecule type" value="Genomic_DNA"/>
</dbReference>
<organism evidence="2 3">
    <name type="scientific">Symbiodinium microadriaticum</name>
    <name type="common">Dinoflagellate</name>
    <name type="synonym">Zooxanthella microadriatica</name>
    <dbReference type="NCBI Taxonomy" id="2951"/>
    <lineage>
        <taxon>Eukaryota</taxon>
        <taxon>Sar</taxon>
        <taxon>Alveolata</taxon>
        <taxon>Dinophyceae</taxon>
        <taxon>Suessiales</taxon>
        <taxon>Symbiodiniaceae</taxon>
        <taxon>Symbiodinium</taxon>
    </lineage>
</organism>
<feature type="region of interest" description="Disordered" evidence="1">
    <location>
        <begin position="126"/>
        <end position="168"/>
    </location>
</feature>
<evidence type="ECO:0000313" key="3">
    <source>
        <dbReference type="Proteomes" id="UP000186817"/>
    </source>
</evidence>
<feature type="compositionally biased region" description="Low complexity" evidence="1">
    <location>
        <begin position="641"/>
        <end position="654"/>
    </location>
</feature>
<dbReference type="AlphaFoldDB" id="A0A1Q9F386"/>
<evidence type="ECO:0000256" key="1">
    <source>
        <dbReference type="SAM" id="MobiDB-lite"/>
    </source>
</evidence>
<reference evidence="2 3" key="1">
    <citation type="submission" date="2016-02" db="EMBL/GenBank/DDBJ databases">
        <title>Genome analysis of coral dinoflagellate symbionts highlights evolutionary adaptations to a symbiotic lifestyle.</title>
        <authorList>
            <person name="Aranda M."/>
            <person name="Li Y."/>
            <person name="Liew Y.J."/>
            <person name="Baumgarten S."/>
            <person name="Simakov O."/>
            <person name="Wilson M."/>
            <person name="Piel J."/>
            <person name="Ashoor H."/>
            <person name="Bougouffa S."/>
            <person name="Bajic V.B."/>
            <person name="Ryu T."/>
            <person name="Ravasi T."/>
            <person name="Bayer T."/>
            <person name="Micklem G."/>
            <person name="Kim H."/>
            <person name="Bhak J."/>
            <person name="Lajeunesse T.C."/>
            <person name="Voolstra C.R."/>
        </authorList>
    </citation>
    <scope>NUCLEOTIDE SEQUENCE [LARGE SCALE GENOMIC DNA]</scope>
    <source>
        <strain evidence="2 3">CCMP2467</strain>
    </source>
</reference>
<accession>A0A1Q9F386</accession>
<name>A0A1Q9F386_SYMMI</name>
<protein>
    <submittedName>
        <fullName evidence="2">Uncharacterized protein</fullName>
    </submittedName>
</protein>
<sequence length="865" mass="94894">MTERLHRHAAKFHSKRERQHVVRKYFTALCSFDKAAAQQHAAHVAGWLAYGPEDYSPNEAELRLLSKFLDRLGTGVLPARLQQVLPDVLRVLQSPGVPRADETWAQAADALRRKLKKFRCCRQVPEDGRRPVAEKSTAQPMDQDVSEEDQQSVPRGPQPTETPLHPAPCGLQRLFRKKAEWTNMQTTERAECLLLAEAVVFSKEVVQGRLSEVLHQVAAALAPPRQAAWQLDLQGNKTEQDPQETGLDISDGGLQRRARKLLLKVLRAWRTNHFDCGSIRHLLEHVKRQIGCFEEKASQLCFAAAATTWLAIQREVELLLESVDEFDGLPVRRRQPRRTESNWVGNGVKKTAMLTAMQELGGRATYKQLLEHVRGNPHVFGNADQSTIERSLRSFRAPAYFEVRGKENGEEIFGLAEPCPKGVRRQTRGFTARMNVGVSCCVGPLRSSAEQASRDYHQLQEWRSDMSSEALFQRIRNWQGAYVVSSKHRHQVGVAEQKKAKHPEWYPELSSHSSDKQIAKALYMPGAEGYDDSGDDENGGGVADGDYHFVVAVGDGGGHADGDGYDVEDGELKDEEEEDHDVVVVAVAFVAALFAVMAVRRNVPFASVAVSAMQDDEVEGHFEPFYEGVQVAESESWMKGAQQAATEPPTTEAPTMPPTEPPTTQAPITTPVPTLPPTTQAPTPAPTTQAPTPPPTTTPAPTTTVEVTQAPTPAPTTTTEAPAPTPAPTTQAPAPAPLPSLPSVHQGQRAELQWANTLEQLSAWADDMVCTDSPNSCWCCPNLSRKGKLFQVPLSLCHCPPASASPIEDMGPDYIGGSMTCDAASYMKRNDADVPVFGTVPKFASAMSNRILVLRPHLARAGASP</sequence>
<dbReference type="PRINTS" id="PR01217">
    <property type="entry name" value="PRICHEXTENSN"/>
</dbReference>
<feature type="compositionally biased region" description="Low complexity" evidence="1">
    <location>
        <begin position="662"/>
        <end position="690"/>
    </location>
</feature>
<dbReference type="OrthoDB" id="440502at2759"/>
<keyword evidence="3" id="KW-1185">Reference proteome</keyword>
<dbReference type="Proteomes" id="UP000186817">
    <property type="component" value="Unassembled WGS sequence"/>
</dbReference>
<proteinExistence type="predicted"/>
<evidence type="ECO:0000313" key="2">
    <source>
        <dbReference type="EMBL" id="OLQ14133.1"/>
    </source>
</evidence>